<dbReference type="GO" id="GO:0016740">
    <property type="term" value="F:transferase activity"/>
    <property type="evidence" value="ECO:0007669"/>
    <property type="project" value="UniProtKB-KW"/>
</dbReference>
<dbReference type="SUPFAM" id="SSF89095">
    <property type="entry name" value="GatB/YqeY motif"/>
    <property type="match status" value="2"/>
</dbReference>
<comment type="catalytic activity">
    <reaction evidence="7">
        <text>L-glutamyl-tRNA(Gln) + L-glutamine + ATP + H2O = L-glutaminyl-tRNA(Gln) + L-glutamate + ADP + phosphate + H(+)</text>
        <dbReference type="Rhea" id="RHEA:17521"/>
        <dbReference type="Rhea" id="RHEA-COMP:9681"/>
        <dbReference type="Rhea" id="RHEA-COMP:9684"/>
        <dbReference type="ChEBI" id="CHEBI:15377"/>
        <dbReference type="ChEBI" id="CHEBI:15378"/>
        <dbReference type="ChEBI" id="CHEBI:29985"/>
        <dbReference type="ChEBI" id="CHEBI:30616"/>
        <dbReference type="ChEBI" id="CHEBI:43474"/>
        <dbReference type="ChEBI" id="CHEBI:58359"/>
        <dbReference type="ChEBI" id="CHEBI:78520"/>
        <dbReference type="ChEBI" id="CHEBI:78521"/>
        <dbReference type="ChEBI" id="CHEBI:456216"/>
    </reaction>
</comment>
<evidence type="ECO:0000256" key="1">
    <source>
        <dbReference type="ARBA" id="ARBA00011123"/>
    </source>
</evidence>
<evidence type="ECO:0000256" key="2">
    <source>
        <dbReference type="ARBA" id="ARBA00022598"/>
    </source>
</evidence>
<keyword evidence="2" id="KW-0436">Ligase</keyword>
<protein>
    <submittedName>
        <fullName evidence="9">Asp-tRNA(Asn)/Glu-tRNA(Gln) amidotransferase GatCAB subunit B</fullName>
    </submittedName>
</protein>
<sequence>VPVEPDGTWITAIRESMQELPAARMQRFIKDYNLSEYDAGVLTTTPAASGYFDECIKERNRMGLLVISPKEFSNWITGPLFNKIDVKNKSVEEIKELIPPINFVGLTQAIIVDKLISPNLGKEEVFPDMIGTNKTAFEIIKEKGLEQINDDKQIINIVEKIIKENSKVVQDYKSGNEKVLGFLIGQIIKETKGKANPQIVNKILKEKLK</sequence>
<evidence type="ECO:0000256" key="7">
    <source>
        <dbReference type="ARBA" id="ARBA00047913"/>
    </source>
</evidence>
<comment type="caution">
    <text evidence="9">The sequence shown here is derived from an EMBL/GenBank/DDBJ whole genome shotgun (WGS) entry which is preliminary data.</text>
</comment>
<feature type="domain" description="Asn/Gln amidotransferase" evidence="8">
    <location>
        <begin position="50"/>
        <end position="208"/>
    </location>
</feature>
<comment type="catalytic activity">
    <reaction evidence="6">
        <text>L-aspartyl-tRNA(Asn) + L-glutamine + ATP + H2O = L-asparaginyl-tRNA(Asn) + L-glutamate + ADP + phosphate + 2 H(+)</text>
        <dbReference type="Rhea" id="RHEA:14513"/>
        <dbReference type="Rhea" id="RHEA-COMP:9674"/>
        <dbReference type="Rhea" id="RHEA-COMP:9677"/>
        <dbReference type="ChEBI" id="CHEBI:15377"/>
        <dbReference type="ChEBI" id="CHEBI:15378"/>
        <dbReference type="ChEBI" id="CHEBI:29985"/>
        <dbReference type="ChEBI" id="CHEBI:30616"/>
        <dbReference type="ChEBI" id="CHEBI:43474"/>
        <dbReference type="ChEBI" id="CHEBI:58359"/>
        <dbReference type="ChEBI" id="CHEBI:78515"/>
        <dbReference type="ChEBI" id="CHEBI:78516"/>
        <dbReference type="ChEBI" id="CHEBI:456216"/>
    </reaction>
</comment>
<keyword evidence="9" id="KW-0808">Transferase</keyword>
<dbReference type="InterPro" id="IPR023168">
    <property type="entry name" value="GatB_Yqey_C_2"/>
</dbReference>
<evidence type="ECO:0000259" key="8">
    <source>
        <dbReference type="SMART" id="SM00845"/>
    </source>
</evidence>
<name>A0A2M7SEQ8_9BACT</name>
<dbReference type="FunFam" id="1.10.10.410:FF:000001">
    <property type="entry name" value="Aspartyl/glutamyl-tRNA(Asn/Gln) amidotransferase subunit B"/>
    <property type="match status" value="1"/>
</dbReference>
<dbReference type="InterPro" id="IPR042114">
    <property type="entry name" value="GatB_C_1"/>
</dbReference>
<dbReference type="Proteomes" id="UP000229307">
    <property type="component" value="Unassembled WGS sequence"/>
</dbReference>
<dbReference type="PANTHER" id="PTHR11659">
    <property type="entry name" value="GLUTAMYL-TRNA GLN AMIDOTRANSFERASE SUBUNIT B MITOCHONDRIAL AND PROKARYOTIC PET112-RELATED"/>
    <property type="match status" value="1"/>
</dbReference>
<dbReference type="Gene3D" id="1.10.150.380">
    <property type="entry name" value="GatB domain, N-terminal subdomain"/>
    <property type="match status" value="1"/>
</dbReference>
<dbReference type="GO" id="GO:0016884">
    <property type="term" value="F:carbon-nitrogen ligase activity, with glutamine as amido-N-donor"/>
    <property type="evidence" value="ECO:0007669"/>
    <property type="project" value="InterPro"/>
</dbReference>
<accession>A0A2M7SEQ8</accession>
<dbReference type="InterPro" id="IPR017959">
    <property type="entry name" value="Asn/Gln-tRNA_amidoTrfase_suB/E"/>
</dbReference>
<dbReference type="InterPro" id="IPR018027">
    <property type="entry name" value="Asn/Gln_amidotransferase"/>
</dbReference>
<reference evidence="10" key="1">
    <citation type="submission" date="2017-09" db="EMBL/GenBank/DDBJ databases">
        <title>Depth-based differentiation of microbial function through sediment-hosted aquifers and enrichment of novel symbionts in the deep terrestrial subsurface.</title>
        <authorList>
            <person name="Probst A.J."/>
            <person name="Ladd B."/>
            <person name="Jarett J.K."/>
            <person name="Geller-Mcgrath D.E."/>
            <person name="Sieber C.M.K."/>
            <person name="Emerson J.B."/>
            <person name="Anantharaman K."/>
            <person name="Thomas B.C."/>
            <person name="Malmstrom R."/>
            <person name="Stieglmeier M."/>
            <person name="Klingl A."/>
            <person name="Woyke T."/>
            <person name="Ryan C.M."/>
            <person name="Banfield J.F."/>
        </authorList>
    </citation>
    <scope>NUCLEOTIDE SEQUENCE [LARGE SCALE GENOMIC DNA]</scope>
</reference>
<evidence type="ECO:0000313" key="9">
    <source>
        <dbReference type="EMBL" id="PIZ17964.1"/>
    </source>
</evidence>
<keyword evidence="5" id="KW-0648">Protein biosynthesis</keyword>
<dbReference type="Pfam" id="PF02637">
    <property type="entry name" value="GatB_Yqey"/>
    <property type="match status" value="1"/>
</dbReference>
<dbReference type="Gene3D" id="1.10.10.410">
    <property type="match status" value="1"/>
</dbReference>
<dbReference type="GO" id="GO:0005524">
    <property type="term" value="F:ATP binding"/>
    <property type="evidence" value="ECO:0007669"/>
    <property type="project" value="UniProtKB-KW"/>
</dbReference>
<dbReference type="GO" id="GO:0006412">
    <property type="term" value="P:translation"/>
    <property type="evidence" value="ECO:0007669"/>
    <property type="project" value="UniProtKB-KW"/>
</dbReference>
<keyword evidence="4" id="KW-0067">ATP-binding</keyword>
<evidence type="ECO:0000256" key="3">
    <source>
        <dbReference type="ARBA" id="ARBA00022741"/>
    </source>
</evidence>
<dbReference type="EMBL" id="PFMR01000058">
    <property type="protein sequence ID" value="PIZ17964.1"/>
    <property type="molecule type" value="Genomic_DNA"/>
</dbReference>
<evidence type="ECO:0000313" key="10">
    <source>
        <dbReference type="Proteomes" id="UP000229307"/>
    </source>
</evidence>
<evidence type="ECO:0000256" key="5">
    <source>
        <dbReference type="ARBA" id="ARBA00022917"/>
    </source>
</evidence>
<organism evidence="9 10">
    <name type="scientific">Candidatus Desantisbacteria bacterium CG_4_10_14_0_8_um_filter_48_22</name>
    <dbReference type="NCBI Taxonomy" id="1974543"/>
    <lineage>
        <taxon>Bacteria</taxon>
        <taxon>Candidatus Desantisiibacteriota</taxon>
    </lineage>
</organism>
<dbReference type="AlphaFoldDB" id="A0A2M7SEQ8"/>
<dbReference type="InterPro" id="IPR003789">
    <property type="entry name" value="Asn/Gln_tRNA_amidoTrase-B-like"/>
</dbReference>
<dbReference type="SMART" id="SM00845">
    <property type="entry name" value="GatB_Yqey"/>
    <property type="match status" value="1"/>
</dbReference>
<evidence type="ECO:0000256" key="6">
    <source>
        <dbReference type="ARBA" id="ARBA00047380"/>
    </source>
</evidence>
<comment type="subunit">
    <text evidence="1">Heterotrimer of A, B and C subunits.</text>
</comment>
<proteinExistence type="predicted"/>
<feature type="non-terminal residue" evidence="9">
    <location>
        <position position="1"/>
    </location>
</feature>
<gene>
    <name evidence="9" type="ORF">COY52_01895</name>
</gene>
<keyword evidence="3" id="KW-0547">Nucleotide-binding</keyword>
<evidence type="ECO:0000256" key="4">
    <source>
        <dbReference type="ARBA" id="ARBA00022840"/>
    </source>
</evidence>